<organism evidence="1">
    <name type="scientific">Schizaphis graminum</name>
    <name type="common">Green bug aphid</name>
    <dbReference type="NCBI Taxonomy" id="13262"/>
    <lineage>
        <taxon>Eukaryota</taxon>
        <taxon>Metazoa</taxon>
        <taxon>Ecdysozoa</taxon>
        <taxon>Arthropoda</taxon>
        <taxon>Hexapoda</taxon>
        <taxon>Insecta</taxon>
        <taxon>Pterygota</taxon>
        <taxon>Neoptera</taxon>
        <taxon>Paraneoptera</taxon>
        <taxon>Hemiptera</taxon>
        <taxon>Sternorrhyncha</taxon>
        <taxon>Aphidomorpha</taxon>
        <taxon>Aphidoidea</taxon>
        <taxon>Aphididae</taxon>
        <taxon>Aphidini</taxon>
        <taxon>Schizaphis</taxon>
    </lineage>
</organism>
<accession>A0A2S2PSN2</accession>
<gene>
    <name evidence="1" type="ORF">g.42354</name>
</gene>
<protein>
    <submittedName>
        <fullName evidence="1">Uncharacterized protein</fullName>
    </submittedName>
</protein>
<name>A0A2S2PSN2_SCHGA</name>
<sequence>MASSSNGQINRVFISPLKMCRVCLSEKRQVFIDVFGPNEPFLAQFVREYYKVEIKRDDIHRGKSTKLCQRCVENIDVWRGHVDQANACQTVVNYLAEKVC</sequence>
<proteinExistence type="predicted"/>
<dbReference type="Gene3D" id="3.40.1800.20">
    <property type="match status" value="1"/>
</dbReference>
<reference evidence="1" key="1">
    <citation type="submission" date="2018-04" db="EMBL/GenBank/DDBJ databases">
        <title>Transcriptome of Schizaphis graminum biotype I.</title>
        <authorList>
            <person name="Scully E.D."/>
            <person name="Geib S.M."/>
            <person name="Palmer N.A."/>
            <person name="Koch K."/>
            <person name="Bradshaw J."/>
            <person name="Heng-Moss T."/>
            <person name="Sarath G."/>
        </authorList>
    </citation>
    <scope>NUCLEOTIDE SEQUENCE</scope>
</reference>
<dbReference type="AlphaFoldDB" id="A0A2S2PSN2"/>
<evidence type="ECO:0000313" key="1">
    <source>
        <dbReference type="EMBL" id="MBY32395.1"/>
    </source>
</evidence>
<dbReference type="SUPFAM" id="SSF57716">
    <property type="entry name" value="Glucocorticoid receptor-like (DNA-binding domain)"/>
    <property type="match status" value="1"/>
</dbReference>
<dbReference type="EMBL" id="GGMR01019776">
    <property type="protein sequence ID" value="MBY32395.1"/>
    <property type="molecule type" value="Transcribed_RNA"/>
</dbReference>